<keyword evidence="1" id="KW-1133">Transmembrane helix</keyword>
<accession>A0A0G1WGJ9</accession>
<keyword evidence="1" id="KW-0472">Membrane</keyword>
<protein>
    <recommendedName>
        <fullName evidence="4">DUF5666 domain-containing protein</fullName>
    </recommendedName>
</protein>
<proteinExistence type="predicted"/>
<dbReference type="Proteomes" id="UP000033882">
    <property type="component" value="Unassembled WGS sequence"/>
</dbReference>
<name>A0A0G1WGJ9_9BACT</name>
<gene>
    <name evidence="2" type="ORF">UY19_C0014G0053</name>
</gene>
<sequence length="153" mass="16196">MTKQLISKCIPVIVASIIVGTGSFYAGMRYERSNTNNPQQNESFANMTQEQRQARMVNGGFAGTQRASGTTRTNNGGLIAGEILSKDAASITIKLRDGGSRIVFLSDATKVMKSIDGSLADLTTGTQVTTIGTANADGSIMAQSIQLRTDTSR</sequence>
<comment type="caution">
    <text evidence="2">The sequence shown here is derived from an EMBL/GenBank/DDBJ whole genome shotgun (WGS) entry which is preliminary data.</text>
</comment>
<evidence type="ECO:0000256" key="1">
    <source>
        <dbReference type="SAM" id="Phobius"/>
    </source>
</evidence>
<evidence type="ECO:0000313" key="3">
    <source>
        <dbReference type="Proteomes" id="UP000033882"/>
    </source>
</evidence>
<evidence type="ECO:0000313" key="2">
    <source>
        <dbReference type="EMBL" id="KKU89453.1"/>
    </source>
</evidence>
<dbReference type="EMBL" id="LCPB01000014">
    <property type="protein sequence ID" value="KKU89453.1"/>
    <property type="molecule type" value="Genomic_DNA"/>
</dbReference>
<keyword evidence="1" id="KW-0812">Transmembrane</keyword>
<feature type="transmembrane region" description="Helical" evidence="1">
    <location>
        <begin position="9"/>
        <end position="28"/>
    </location>
</feature>
<reference evidence="2 3" key="1">
    <citation type="journal article" date="2015" name="Nature">
        <title>rRNA introns, odd ribosomes, and small enigmatic genomes across a large radiation of phyla.</title>
        <authorList>
            <person name="Brown C.T."/>
            <person name="Hug L.A."/>
            <person name="Thomas B.C."/>
            <person name="Sharon I."/>
            <person name="Castelle C.J."/>
            <person name="Singh A."/>
            <person name="Wilkins M.J."/>
            <person name="Williams K.H."/>
            <person name="Banfield J.F."/>
        </authorList>
    </citation>
    <scope>NUCLEOTIDE SEQUENCE [LARGE SCALE GENOMIC DNA]</scope>
</reference>
<dbReference type="AlphaFoldDB" id="A0A0G1WGJ9"/>
<evidence type="ECO:0008006" key="4">
    <source>
        <dbReference type="Google" id="ProtNLM"/>
    </source>
</evidence>
<organism evidence="2 3">
    <name type="scientific">Candidatus Wolfebacteria bacterium GW2011_GWA2_47_9b</name>
    <dbReference type="NCBI Taxonomy" id="1619005"/>
    <lineage>
        <taxon>Bacteria</taxon>
        <taxon>Candidatus Wolfeibacteriota</taxon>
    </lineage>
</organism>